<name>A5G343_ACICJ</name>
<comment type="similarity">
    <text evidence="2 8">Belongs to the heat shock protein 90 family.</text>
</comment>
<dbReference type="PANTHER" id="PTHR11528">
    <property type="entry name" value="HEAT SHOCK PROTEIN 90 FAMILY MEMBER"/>
    <property type="match status" value="1"/>
</dbReference>
<feature type="binding site" evidence="9">
    <location>
        <position position="40"/>
    </location>
    <ligand>
        <name>ATP</name>
        <dbReference type="ChEBI" id="CHEBI:30616"/>
    </ligand>
</feature>
<keyword evidence="7 8" id="KW-0143">Chaperone</keyword>
<evidence type="ECO:0000256" key="2">
    <source>
        <dbReference type="ARBA" id="ARBA00008239"/>
    </source>
</evidence>
<organism evidence="11 12">
    <name type="scientific">Acidiphilium cryptum (strain JF-5)</name>
    <dbReference type="NCBI Taxonomy" id="349163"/>
    <lineage>
        <taxon>Bacteria</taxon>
        <taxon>Pseudomonadati</taxon>
        <taxon>Pseudomonadota</taxon>
        <taxon>Alphaproteobacteria</taxon>
        <taxon>Acetobacterales</taxon>
        <taxon>Acidocellaceae</taxon>
        <taxon>Acidiphilium</taxon>
    </lineage>
</organism>
<evidence type="ECO:0000259" key="10">
    <source>
        <dbReference type="SMART" id="SM00387"/>
    </source>
</evidence>
<feature type="binding site" evidence="9">
    <location>
        <begin position="101"/>
        <end position="102"/>
    </location>
    <ligand>
        <name>ATP</name>
        <dbReference type="ChEBI" id="CHEBI:30616"/>
    </ligand>
</feature>
<gene>
    <name evidence="8" type="primary">htpG</name>
    <name evidence="11" type="ordered locus">Acry_3087</name>
</gene>
<dbReference type="STRING" id="349163.Acry_3087"/>
<dbReference type="Pfam" id="PF00183">
    <property type="entry name" value="HSP90"/>
    <property type="match status" value="1"/>
</dbReference>
<dbReference type="Gene3D" id="3.40.50.11260">
    <property type="match status" value="1"/>
</dbReference>
<feature type="region of interest" description="A; substrate-binding" evidence="8">
    <location>
        <begin position="1"/>
        <end position="327"/>
    </location>
</feature>
<dbReference type="PIRSF" id="PIRSF002583">
    <property type="entry name" value="Hsp90"/>
    <property type="match status" value="1"/>
</dbReference>
<protein>
    <recommendedName>
        <fullName evidence="8">Chaperone protein HtpG</fullName>
    </recommendedName>
    <alternativeName>
        <fullName evidence="8">Heat shock protein HtpG</fullName>
    </alternativeName>
    <alternativeName>
        <fullName evidence="8">High temperature protein G</fullName>
    </alternativeName>
</protein>
<dbReference type="EMBL" id="CP000697">
    <property type="protein sequence ID" value="ABQ32275.1"/>
    <property type="molecule type" value="Genomic_DNA"/>
</dbReference>
<keyword evidence="4 8" id="KW-0547">Nucleotide-binding</keyword>
<feature type="binding site" evidence="9">
    <location>
        <position position="174"/>
    </location>
    <ligand>
        <name>ATP</name>
        <dbReference type="ChEBI" id="CHEBI:30616"/>
    </ligand>
</feature>
<dbReference type="SUPFAM" id="SSF110942">
    <property type="entry name" value="HSP90 C-terminal domain"/>
    <property type="match status" value="1"/>
</dbReference>
<dbReference type="InterPro" id="IPR001404">
    <property type="entry name" value="Hsp90_fam"/>
</dbReference>
<feature type="domain" description="Histidine kinase/HSP90-like ATPase" evidence="10">
    <location>
        <begin position="29"/>
        <end position="184"/>
    </location>
</feature>
<keyword evidence="3 8" id="KW-0963">Cytoplasm</keyword>
<keyword evidence="12" id="KW-1185">Reference proteome</keyword>
<dbReference type="Gene3D" id="3.30.230.80">
    <property type="match status" value="1"/>
</dbReference>
<evidence type="ECO:0000256" key="5">
    <source>
        <dbReference type="ARBA" id="ARBA00022840"/>
    </source>
</evidence>
<dbReference type="HOGENOM" id="CLU_006684_3_0_5"/>
<dbReference type="InterPro" id="IPR020568">
    <property type="entry name" value="Ribosomal_Su5_D2-typ_SF"/>
</dbReference>
<reference evidence="11 12" key="1">
    <citation type="submission" date="2007-05" db="EMBL/GenBank/DDBJ databases">
        <title>Complete sequence of chromosome of Acidiphilium cryptum JF-5.</title>
        <authorList>
            <consortium name="US DOE Joint Genome Institute"/>
            <person name="Copeland A."/>
            <person name="Lucas S."/>
            <person name="Lapidus A."/>
            <person name="Barry K."/>
            <person name="Detter J.C."/>
            <person name="Glavina del Rio T."/>
            <person name="Hammon N."/>
            <person name="Israni S."/>
            <person name="Dalin E."/>
            <person name="Tice H."/>
            <person name="Pitluck S."/>
            <person name="Sims D."/>
            <person name="Brettin T."/>
            <person name="Bruce D."/>
            <person name="Han C."/>
            <person name="Schmutz J."/>
            <person name="Larimer F."/>
            <person name="Land M."/>
            <person name="Hauser L."/>
            <person name="Kyrpides N."/>
            <person name="Kim E."/>
            <person name="Magnuson T."/>
            <person name="Richardson P."/>
        </authorList>
    </citation>
    <scope>NUCLEOTIDE SEQUENCE [LARGE SCALE GENOMIC DNA]</scope>
    <source>
        <strain evidence="11 12">JF-5</strain>
    </source>
</reference>
<comment type="function">
    <text evidence="8">Molecular chaperone. Has ATPase activity.</text>
</comment>
<dbReference type="GO" id="GO:0005524">
    <property type="term" value="F:ATP binding"/>
    <property type="evidence" value="ECO:0007669"/>
    <property type="project" value="UniProtKB-UniRule"/>
</dbReference>
<dbReference type="eggNOG" id="COG0326">
    <property type="taxonomic scope" value="Bacteria"/>
</dbReference>
<dbReference type="NCBIfam" id="NF003555">
    <property type="entry name" value="PRK05218.1"/>
    <property type="match status" value="1"/>
</dbReference>
<feature type="binding site" evidence="9">
    <location>
        <begin position="124"/>
        <end position="129"/>
    </location>
    <ligand>
        <name>ATP</name>
        <dbReference type="ChEBI" id="CHEBI:30616"/>
    </ligand>
</feature>
<evidence type="ECO:0000256" key="1">
    <source>
        <dbReference type="ARBA" id="ARBA00004496"/>
    </source>
</evidence>
<dbReference type="HAMAP" id="MF_00505">
    <property type="entry name" value="HSP90"/>
    <property type="match status" value="1"/>
</dbReference>
<dbReference type="KEGG" id="acr:Acry_3087"/>
<evidence type="ECO:0000256" key="7">
    <source>
        <dbReference type="ARBA" id="ARBA00023186"/>
    </source>
</evidence>
<feature type="binding site" evidence="9">
    <location>
        <position position="327"/>
    </location>
    <ligand>
        <name>ATP</name>
        <dbReference type="ChEBI" id="CHEBI:30616"/>
    </ligand>
</feature>
<keyword evidence="5 8" id="KW-0067">ATP-binding</keyword>
<dbReference type="RefSeq" id="WP_012040531.1">
    <property type="nucleotide sequence ID" value="NC_009484.1"/>
</dbReference>
<evidence type="ECO:0000256" key="6">
    <source>
        <dbReference type="ARBA" id="ARBA00023016"/>
    </source>
</evidence>
<dbReference type="SUPFAM" id="SSF55874">
    <property type="entry name" value="ATPase domain of HSP90 chaperone/DNA topoisomerase II/histidine kinase"/>
    <property type="match status" value="1"/>
</dbReference>
<dbReference type="InterPro" id="IPR037196">
    <property type="entry name" value="HSP90_C"/>
</dbReference>
<evidence type="ECO:0000313" key="12">
    <source>
        <dbReference type="Proteomes" id="UP000000245"/>
    </source>
</evidence>
<dbReference type="SMR" id="A5G343"/>
<dbReference type="Pfam" id="PF13589">
    <property type="entry name" value="HATPase_c_3"/>
    <property type="match status" value="1"/>
</dbReference>
<evidence type="ECO:0000256" key="4">
    <source>
        <dbReference type="ARBA" id="ARBA00022741"/>
    </source>
</evidence>
<comment type="subcellular location">
    <subcellularLocation>
        <location evidence="1 8">Cytoplasm</location>
    </subcellularLocation>
</comment>
<feature type="binding site" evidence="9">
    <location>
        <position position="36"/>
    </location>
    <ligand>
        <name>ATP</name>
        <dbReference type="ChEBI" id="CHEBI:30616"/>
    </ligand>
</feature>
<feature type="binding site" evidence="9">
    <location>
        <position position="81"/>
    </location>
    <ligand>
        <name>ATP</name>
        <dbReference type="ChEBI" id="CHEBI:30616"/>
    </ligand>
</feature>
<dbReference type="GO" id="GO:0016887">
    <property type="term" value="F:ATP hydrolysis activity"/>
    <property type="evidence" value="ECO:0007669"/>
    <property type="project" value="InterPro"/>
</dbReference>
<keyword evidence="6 8" id="KW-0346">Stress response</keyword>
<accession>A5G343</accession>
<dbReference type="PRINTS" id="PR00775">
    <property type="entry name" value="HEATSHOCK90"/>
</dbReference>
<dbReference type="Proteomes" id="UP000000245">
    <property type="component" value="Chromosome"/>
</dbReference>
<evidence type="ECO:0000256" key="3">
    <source>
        <dbReference type="ARBA" id="ARBA00022490"/>
    </source>
</evidence>
<dbReference type="GO" id="GO:0051082">
    <property type="term" value="F:unfolded protein binding"/>
    <property type="evidence" value="ECO:0007669"/>
    <property type="project" value="UniProtKB-UniRule"/>
</dbReference>
<evidence type="ECO:0000256" key="9">
    <source>
        <dbReference type="PIRSR" id="PIRSR002583-1"/>
    </source>
</evidence>
<dbReference type="Gene3D" id="3.30.565.10">
    <property type="entry name" value="Histidine kinase-like ATPase, C-terminal domain"/>
    <property type="match status" value="1"/>
</dbReference>
<comment type="subunit">
    <text evidence="8">Homodimer.</text>
</comment>
<proteinExistence type="inferred from homology"/>
<feature type="region of interest" description="C" evidence="8">
    <location>
        <begin position="531"/>
        <end position="606"/>
    </location>
</feature>
<dbReference type="InterPro" id="IPR020575">
    <property type="entry name" value="Hsp90_N"/>
</dbReference>
<evidence type="ECO:0000313" key="11">
    <source>
        <dbReference type="EMBL" id="ABQ32275.1"/>
    </source>
</evidence>
<sequence length="606" mass="67243">MNTATATDRPFDAEVGRLLDLVVHSLYSEREIFLRELVANAADATDRRRFLALSDESLALPEGAAIRISIDKPARTITIADDGIGMTAEDLASHLGTIARSGTRAFTASLAEAKPEDRPNLIGQFGVGFYSAFMVADRVEVTSRRAGTDAAHKWSSEGTGGYRIEAATRETPGTDIVLHVKSDADEFLEPVRLETILRKWADHISVPVEIERDGKFQKANEGTALWRRRKADIAEKDYTDFYRHLGHMFDEPWATIHWSAEGTVEFSALLFIPGRSPFPVTEDDRESHVRLHVKRMFITDDAKLLPTWLRFVEGVVDTEDLPLNVSREMLQSTPVLARIRKALVNRVLGELKTRAKEAETYRGFIEQHGPMLKEGIYDDADHRNEIAALARFRSTHGEELTSLDDYVTRMQEGQKDIYYITGEDPARLAASPQIEGLRAKGYEVLLLSDQIDFFWPERLGTYEGHKLVHVGQARDMFDVAETPEPLKALIDALKSALGEQVGEVRASTRLTDSPAALAAGEAQPDLALQRLLRRAGRPSFAPPPALELNPAHRLIEGLVSRAAAGEAMDDWAALLLDLARIQDGESPVDPARFARLVADRMAGNPA</sequence>
<dbReference type="SUPFAM" id="SSF54211">
    <property type="entry name" value="Ribosomal protein S5 domain 2-like"/>
    <property type="match status" value="1"/>
</dbReference>
<comment type="caution">
    <text evidence="8">Lacks conserved residue(s) required for the propagation of feature annotation.</text>
</comment>
<dbReference type="GO" id="GO:0140662">
    <property type="term" value="F:ATP-dependent protein folding chaperone"/>
    <property type="evidence" value="ECO:0007669"/>
    <property type="project" value="InterPro"/>
</dbReference>
<dbReference type="AlphaFoldDB" id="A5G343"/>
<dbReference type="SMART" id="SM00387">
    <property type="entry name" value="HATPase_c"/>
    <property type="match status" value="1"/>
</dbReference>
<evidence type="ECO:0000256" key="8">
    <source>
        <dbReference type="HAMAP-Rule" id="MF_00505"/>
    </source>
</evidence>
<dbReference type="InterPro" id="IPR036890">
    <property type="entry name" value="HATPase_C_sf"/>
</dbReference>
<feature type="binding site" evidence="9">
    <location>
        <position position="86"/>
    </location>
    <ligand>
        <name>ATP</name>
        <dbReference type="ChEBI" id="CHEBI:30616"/>
    </ligand>
</feature>
<dbReference type="InterPro" id="IPR003594">
    <property type="entry name" value="HATPase_dom"/>
</dbReference>
<dbReference type="FunFam" id="3.30.565.10:FF:000009">
    <property type="entry name" value="Molecular chaperone HtpG"/>
    <property type="match status" value="1"/>
</dbReference>
<dbReference type="GO" id="GO:0005737">
    <property type="term" value="C:cytoplasm"/>
    <property type="evidence" value="ECO:0007669"/>
    <property type="project" value="UniProtKB-SubCell"/>
</dbReference>
<dbReference type="CDD" id="cd16927">
    <property type="entry name" value="HATPase_Hsp90-like"/>
    <property type="match status" value="1"/>
</dbReference>
<dbReference type="Gene3D" id="1.20.120.790">
    <property type="entry name" value="Heat shock protein 90, C-terminal domain"/>
    <property type="match status" value="1"/>
</dbReference>